<evidence type="ECO:0000313" key="8">
    <source>
        <dbReference type="EMBL" id="MBB5515869.1"/>
    </source>
</evidence>
<dbReference type="Gene3D" id="3.40.30.10">
    <property type="entry name" value="Glutaredoxin"/>
    <property type="match status" value="1"/>
</dbReference>
<evidence type="ECO:0000256" key="6">
    <source>
        <dbReference type="ARBA" id="ARBA00034078"/>
    </source>
</evidence>
<protein>
    <submittedName>
        <fullName evidence="8">Formate dehydrogenase subunit gamma</fullName>
    </submittedName>
</protein>
<evidence type="ECO:0000256" key="5">
    <source>
        <dbReference type="ARBA" id="ARBA00023014"/>
    </source>
</evidence>
<evidence type="ECO:0000256" key="7">
    <source>
        <dbReference type="PIRSR" id="PIRSR000216-1"/>
    </source>
</evidence>
<evidence type="ECO:0000256" key="1">
    <source>
        <dbReference type="ARBA" id="ARBA00010643"/>
    </source>
</evidence>
<dbReference type="GO" id="GO:0016491">
    <property type="term" value="F:oxidoreductase activity"/>
    <property type="evidence" value="ECO:0007669"/>
    <property type="project" value="InterPro"/>
</dbReference>
<evidence type="ECO:0000256" key="4">
    <source>
        <dbReference type="ARBA" id="ARBA00023004"/>
    </source>
</evidence>
<evidence type="ECO:0000313" key="9">
    <source>
        <dbReference type="Proteomes" id="UP000553766"/>
    </source>
</evidence>
<dbReference type="Pfam" id="PF01257">
    <property type="entry name" value="2Fe-2S_thioredx"/>
    <property type="match status" value="1"/>
</dbReference>
<dbReference type="InterPro" id="IPR028431">
    <property type="entry name" value="NADP_DH_HndA-like"/>
</dbReference>
<dbReference type="CDD" id="cd03081">
    <property type="entry name" value="TRX_Fd_NuoE_FDH_gamma"/>
    <property type="match status" value="1"/>
</dbReference>
<proteinExistence type="inferred from homology"/>
<keyword evidence="9" id="KW-1185">Reference proteome</keyword>
<feature type="binding site" evidence="7">
    <location>
        <position position="82"/>
    </location>
    <ligand>
        <name>[2Fe-2S] cluster</name>
        <dbReference type="ChEBI" id="CHEBI:190135"/>
    </ligand>
</feature>
<comment type="cofactor">
    <cofactor evidence="6">
        <name>[2Fe-2S] cluster</name>
        <dbReference type="ChEBI" id="CHEBI:190135"/>
    </cofactor>
</comment>
<dbReference type="InterPro" id="IPR041921">
    <property type="entry name" value="NuoE_N"/>
</dbReference>
<dbReference type="PANTHER" id="PTHR43342:SF1">
    <property type="entry name" value="BIFURCATING [FEFE] HYDROGENASE GAMMA SUBUNIT"/>
    <property type="match status" value="1"/>
</dbReference>
<organism evidence="8 9">
    <name type="scientific">Rubricella aquisinus</name>
    <dbReference type="NCBI Taxonomy" id="2028108"/>
    <lineage>
        <taxon>Bacteria</taxon>
        <taxon>Pseudomonadati</taxon>
        <taxon>Pseudomonadota</taxon>
        <taxon>Alphaproteobacteria</taxon>
        <taxon>Rhodobacterales</taxon>
        <taxon>Paracoccaceae</taxon>
        <taxon>Rubricella</taxon>
    </lineage>
</organism>
<dbReference type="RefSeq" id="WP_184010947.1">
    <property type="nucleotide sequence ID" value="NZ_JACIJS010000005.1"/>
</dbReference>
<comment type="caution">
    <text evidence="8">The sequence shown here is derived from an EMBL/GenBank/DDBJ whole genome shotgun (WGS) entry which is preliminary data.</text>
</comment>
<dbReference type="InterPro" id="IPR036249">
    <property type="entry name" value="Thioredoxin-like_sf"/>
</dbReference>
<dbReference type="Gene3D" id="1.10.10.1590">
    <property type="entry name" value="NADH-quinone oxidoreductase subunit E"/>
    <property type="match status" value="1"/>
</dbReference>
<keyword evidence="3 7" id="KW-0479">Metal-binding</keyword>
<feature type="binding site" evidence="7">
    <location>
        <position position="123"/>
    </location>
    <ligand>
        <name>[2Fe-2S] cluster</name>
        <dbReference type="ChEBI" id="CHEBI:190135"/>
    </ligand>
</feature>
<feature type="binding site" evidence="7">
    <location>
        <position position="127"/>
    </location>
    <ligand>
        <name>[2Fe-2S] cluster</name>
        <dbReference type="ChEBI" id="CHEBI:190135"/>
    </ligand>
</feature>
<dbReference type="PIRSF" id="PIRSF000216">
    <property type="entry name" value="NADH_DH_24kDa"/>
    <property type="match status" value="1"/>
</dbReference>
<keyword evidence="2 7" id="KW-0001">2Fe-2S</keyword>
<keyword evidence="5 7" id="KW-0411">Iron-sulfur</keyword>
<comment type="similarity">
    <text evidence="1">Belongs to the complex I 24 kDa subunit family.</text>
</comment>
<dbReference type="SUPFAM" id="SSF52833">
    <property type="entry name" value="Thioredoxin-like"/>
    <property type="match status" value="1"/>
</dbReference>
<keyword evidence="4 7" id="KW-0408">Iron</keyword>
<dbReference type="Proteomes" id="UP000553766">
    <property type="component" value="Unassembled WGS sequence"/>
</dbReference>
<dbReference type="EMBL" id="JACIJS010000005">
    <property type="protein sequence ID" value="MBB5515869.1"/>
    <property type="molecule type" value="Genomic_DNA"/>
</dbReference>
<accession>A0A840WLD8</accession>
<dbReference type="InterPro" id="IPR002023">
    <property type="entry name" value="NuoE-like"/>
</dbReference>
<name>A0A840WLD8_9RHOB</name>
<reference evidence="8 9" key="1">
    <citation type="submission" date="2020-08" db="EMBL/GenBank/DDBJ databases">
        <title>Genomic Encyclopedia of Type Strains, Phase IV (KMG-IV): sequencing the most valuable type-strain genomes for metagenomic binning, comparative biology and taxonomic classification.</title>
        <authorList>
            <person name="Goeker M."/>
        </authorList>
    </citation>
    <scope>NUCLEOTIDE SEQUENCE [LARGE SCALE GENOMIC DNA]</scope>
    <source>
        <strain evidence="8 9">DSM 103377</strain>
    </source>
</reference>
<sequence>MHATQSDLDARTAEIVKQYQSLEGPLLPILNALQAEFGYVPKSVLPDVAAALNISRAEIHGVVSFYHDYRDHPAGEHVIKVCRAEACQAAGGEAMSARLLSLLGIDWHGTTANGKVTVEPAYCLGLCACAPALFVDGAPIGRVSADRVDILVAEVAS</sequence>
<dbReference type="GO" id="GO:0051537">
    <property type="term" value="F:2 iron, 2 sulfur cluster binding"/>
    <property type="evidence" value="ECO:0007669"/>
    <property type="project" value="UniProtKB-KW"/>
</dbReference>
<feature type="binding site" evidence="7">
    <location>
        <position position="87"/>
    </location>
    <ligand>
        <name>[2Fe-2S] cluster</name>
        <dbReference type="ChEBI" id="CHEBI:190135"/>
    </ligand>
</feature>
<comment type="cofactor">
    <cofactor evidence="7">
        <name>[2Fe-2S] cluster</name>
        <dbReference type="ChEBI" id="CHEBI:190135"/>
    </cofactor>
    <text evidence="7">Binds 1 [2Fe-2S] cluster.</text>
</comment>
<dbReference type="PANTHER" id="PTHR43342">
    <property type="entry name" value="NADH-QUINONE OXIDOREDUCTASE, E SUBUNIT"/>
    <property type="match status" value="1"/>
</dbReference>
<dbReference type="AlphaFoldDB" id="A0A840WLD8"/>
<evidence type="ECO:0000256" key="3">
    <source>
        <dbReference type="ARBA" id="ARBA00022723"/>
    </source>
</evidence>
<dbReference type="NCBIfam" id="NF004638">
    <property type="entry name" value="PRK05988.1"/>
    <property type="match status" value="1"/>
</dbReference>
<evidence type="ECO:0000256" key="2">
    <source>
        <dbReference type="ARBA" id="ARBA00022714"/>
    </source>
</evidence>
<dbReference type="GO" id="GO:0046872">
    <property type="term" value="F:metal ion binding"/>
    <property type="evidence" value="ECO:0007669"/>
    <property type="project" value="UniProtKB-KW"/>
</dbReference>
<gene>
    <name evidence="8" type="ORF">FHS89_001889</name>
</gene>